<evidence type="ECO:0008006" key="4">
    <source>
        <dbReference type="Google" id="ProtNLM"/>
    </source>
</evidence>
<evidence type="ECO:0000256" key="1">
    <source>
        <dbReference type="SAM" id="SignalP"/>
    </source>
</evidence>
<accession>A0A1C4GUH8</accession>
<dbReference type="Pfam" id="PF06674">
    <property type="entry name" value="DUF1176"/>
    <property type="match status" value="1"/>
</dbReference>
<proteinExistence type="predicted"/>
<dbReference type="InterPro" id="IPR009560">
    <property type="entry name" value="DUF1176"/>
</dbReference>
<evidence type="ECO:0000313" key="2">
    <source>
        <dbReference type="EMBL" id="SCC71822.1"/>
    </source>
</evidence>
<dbReference type="Proteomes" id="UP000243661">
    <property type="component" value="Unassembled WGS sequence"/>
</dbReference>
<keyword evidence="1" id="KW-0732">Signal</keyword>
<feature type="signal peptide" evidence="1">
    <location>
        <begin position="1"/>
        <end position="22"/>
    </location>
</feature>
<sequence>MKIIHGLMSFGALFLTLPTTFAQPIQGTSFSHLNWEVYCSNTGTCRAAGYQDDNHQDYPASILLTRKAGAQQALQVDFALSNNDQAFDQNKLKNIHFYINDKDYGVVSIDGSEAPLIGTLNIKQRNGLQQQAKQNAKIVFKNAHYTWQISDAGMTAALLKMDDFQKRIGTVGALLKRGKASESKVLTAQPKLMIRKVKTAEKPYLTLQPQSKPYANLHKILMAAKPSMKDSGDFCEGIYTEKGAQSQAIELYSLSNHKVLATTTCWRGAYNEGYGAWVIDRSLKGKATFVTESASDFGNGEIGSAQKGRGIGDCWAMSAWIWNGQVFVQSLDRWSGMCKGIAAGGVWNLDRIESVVR</sequence>
<reference evidence="2 3" key="1">
    <citation type="submission" date="2016-08" db="EMBL/GenBank/DDBJ databases">
        <authorList>
            <person name="Seilhamer J.J."/>
        </authorList>
    </citation>
    <scope>NUCLEOTIDE SEQUENCE [LARGE SCALE GENOMIC DNA]</scope>
    <source>
        <strain evidence="2 3">ANC 4874</strain>
    </source>
</reference>
<protein>
    <recommendedName>
        <fullName evidence="4">DUF1176 domain-containing protein</fullName>
    </recommendedName>
</protein>
<dbReference type="EMBL" id="FMBK01000006">
    <property type="protein sequence ID" value="SCC71822.1"/>
    <property type="molecule type" value="Genomic_DNA"/>
</dbReference>
<gene>
    <name evidence="2" type="ORF">GA0116959_10642</name>
</gene>
<evidence type="ECO:0000313" key="3">
    <source>
        <dbReference type="Proteomes" id="UP000243661"/>
    </source>
</evidence>
<organism evidence="2 3">
    <name type="scientific">Acinetobacter albensis</name>
    <dbReference type="NCBI Taxonomy" id="1673609"/>
    <lineage>
        <taxon>Bacteria</taxon>
        <taxon>Pseudomonadati</taxon>
        <taxon>Pseudomonadota</taxon>
        <taxon>Gammaproteobacteria</taxon>
        <taxon>Moraxellales</taxon>
        <taxon>Moraxellaceae</taxon>
        <taxon>Acinetobacter</taxon>
    </lineage>
</organism>
<dbReference type="AlphaFoldDB" id="A0A1C4GUH8"/>
<name>A0A1C4GUH8_9GAMM</name>
<feature type="chain" id="PRO_5008692678" description="DUF1176 domain-containing protein" evidence="1">
    <location>
        <begin position="23"/>
        <end position="357"/>
    </location>
</feature>